<dbReference type="EMBL" id="VTPC01089846">
    <property type="protein sequence ID" value="KAF2885632.1"/>
    <property type="molecule type" value="Genomic_DNA"/>
</dbReference>
<comment type="caution">
    <text evidence="1">The sequence shown here is derived from an EMBL/GenBank/DDBJ whole genome shotgun (WGS) entry which is preliminary data.</text>
</comment>
<keyword evidence="2" id="KW-1185">Reference proteome</keyword>
<organism evidence="1 2">
    <name type="scientific">Ignelater luminosus</name>
    <name type="common">Cucubano</name>
    <name type="synonym">Pyrophorus luminosus</name>
    <dbReference type="NCBI Taxonomy" id="2038154"/>
    <lineage>
        <taxon>Eukaryota</taxon>
        <taxon>Metazoa</taxon>
        <taxon>Ecdysozoa</taxon>
        <taxon>Arthropoda</taxon>
        <taxon>Hexapoda</taxon>
        <taxon>Insecta</taxon>
        <taxon>Pterygota</taxon>
        <taxon>Neoptera</taxon>
        <taxon>Endopterygota</taxon>
        <taxon>Coleoptera</taxon>
        <taxon>Polyphaga</taxon>
        <taxon>Elateriformia</taxon>
        <taxon>Elateroidea</taxon>
        <taxon>Elateridae</taxon>
        <taxon>Agrypninae</taxon>
        <taxon>Pyrophorini</taxon>
        <taxon>Ignelater</taxon>
    </lineage>
</organism>
<evidence type="ECO:0000313" key="2">
    <source>
        <dbReference type="Proteomes" id="UP000801492"/>
    </source>
</evidence>
<sequence>MNPGLWFTQFQMSQLIAEAYAKAATIEKLAVENIPDTASENKENIEESELEEEVLENCETDTNQLQVSIEEILPILKVMPKITRRIERYNLSI</sequence>
<dbReference type="AlphaFoldDB" id="A0A8K0CI06"/>
<gene>
    <name evidence="1" type="ORF">ILUMI_20537</name>
</gene>
<evidence type="ECO:0000313" key="1">
    <source>
        <dbReference type="EMBL" id="KAF2885632.1"/>
    </source>
</evidence>
<name>A0A8K0CI06_IGNLU</name>
<proteinExistence type="predicted"/>
<accession>A0A8K0CI06</accession>
<reference evidence="1" key="1">
    <citation type="submission" date="2019-08" db="EMBL/GenBank/DDBJ databases">
        <title>The genome of the North American firefly Photinus pyralis.</title>
        <authorList>
            <consortium name="Photinus pyralis genome working group"/>
            <person name="Fallon T.R."/>
            <person name="Sander Lower S.E."/>
            <person name="Weng J.-K."/>
        </authorList>
    </citation>
    <scope>NUCLEOTIDE SEQUENCE</scope>
    <source>
        <strain evidence="1">TRF0915ILg1</strain>
        <tissue evidence="1">Whole body</tissue>
    </source>
</reference>
<dbReference type="Proteomes" id="UP000801492">
    <property type="component" value="Unassembled WGS sequence"/>
</dbReference>
<protein>
    <submittedName>
        <fullName evidence="1">Uncharacterized protein</fullName>
    </submittedName>
</protein>